<organism evidence="10 11">
    <name type="scientific">Candidatus Nomurabacteria bacterium GW2011_GWB1_37_5</name>
    <dbReference type="NCBI Taxonomy" id="1618742"/>
    <lineage>
        <taxon>Bacteria</taxon>
        <taxon>Candidatus Nomuraibacteriota</taxon>
    </lineage>
</organism>
<feature type="transmembrane region" description="Helical" evidence="8">
    <location>
        <begin position="208"/>
        <end position="235"/>
    </location>
</feature>
<proteinExistence type="inferred from homology"/>
<feature type="transmembrane region" description="Helical" evidence="8">
    <location>
        <begin position="165"/>
        <end position="188"/>
    </location>
</feature>
<comment type="caution">
    <text evidence="10">The sequence shown here is derived from an EMBL/GenBank/DDBJ whole genome shotgun (WGS) entry which is preliminary data.</text>
</comment>
<name>A0A0G0GY59_9BACT</name>
<gene>
    <name evidence="10" type="ORF">US50_C0029G0004</name>
</gene>
<feature type="domain" description="Type II secretion system protein GspF" evidence="9">
    <location>
        <begin position="67"/>
        <end position="189"/>
    </location>
</feature>
<feature type="domain" description="Type II secretion system protein GspF" evidence="9">
    <location>
        <begin position="271"/>
        <end position="391"/>
    </location>
</feature>
<evidence type="ECO:0000256" key="7">
    <source>
        <dbReference type="ARBA" id="ARBA00023136"/>
    </source>
</evidence>
<dbReference type="PATRIC" id="fig|1618742.3.peg.512"/>
<protein>
    <recommendedName>
        <fullName evidence="9">Type II secretion system protein GspF domain-containing protein</fullName>
    </recommendedName>
</protein>
<evidence type="ECO:0000256" key="4">
    <source>
        <dbReference type="ARBA" id="ARBA00022519"/>
    </source>
</evidence>
<keyword evidence="3" id="KW-1003">Cell membrane</keyword>
<evidence type="ECO:0000256" key="3">
    <source>
        <dbReference type="ARBA" id="ARBA00022475"/>
    </source>
</evidence>
<dbReference type="InterPro" id="IPR003004">
    <property type="entry name" value="GspF/PilC"/>
</dbReference>
<sequence>MLFKYKIVDQEAKEKEGSIEAISKDAAISALQRRGFIILNIKSDEKRSIFDLEIFEKIKVKDVVIISRQIATLFEAQVSALKAFTLLAANTKNKGLARRLSQIADDLQAGSSISDALAKHPKVFSNFYVNMVKTGEESGKLNEVFLYLADYLDRQYALTSKTKNALIYPVFVIGVFVIVMVLMMVFVIPKLSAIIIESGQEIPLYTKVVIGISDLFVNYGFIMLAIVAAVGLYIWRLSRTETGKHYLDGVKIRLPGFGSLYEKFYLARISDNMDTMLSAGISIVRAIEITGDVVDNKVYEKILKSAADSVKAGSSFSESLMRHKEIQPIVVQMIQVGEETGTLSSILKTLATFYKREVDDSVDTLVGLIEPIMIVFLGLGVGLLIASILVPIYNIAGGIA</sequence>
<accession>A0A0G0GY59</accession>
<feature type="transmembrane region" description="Helical" evidence="8">
    <location>
        <begin position="374"/>
        <end position="396"/>
    </location>
</feature>
<evidence type="ECO:0000313" key="10">
    <source>
        <dbReference type="EMBL" id="KKQ34997.1"/>
    </source>
</evidence>
<keyword evidence="5 8" id="KW-0812">Transmembrane</keyword>
<keyword evidence="6 8" id="KW-1133">Transmembrane helix</keyword>
<evidence type="ECO:0000259" key="9">
    <source>
        <dbReference type="Pfam" id="PF00482"/>
    </source>
</evidence>
<dbReference type="GO" id="GO:0005886">
    <property type="term" value="C:plasma membrane"/>
    <property type="evidence" value="ECO:0007669"/>
    <property type="project" value="UniProtKB-SubCell"/>
</dbReference>
<dbReference type="Proteomes" id="UP000033876">
    <property type="component" value="Unassembled WGS sequence"/>
</dbReference>
<evidence type="ECO:0000256" key="1">
    <source>
        <dbReference type="ARBA" id="ARBA00004429"/>
    </source>
</evidence>
<evidence type="ECO:0000313" key="11">
    <source>
        <dbReference type="Proteomes" id="UP000033876"/>
    </source>
</evidence>
<dbReference type="InterPro" id="IPR042094">
    <property type="entry name" value="T2SS_GspF_sf"/>
</dbReference>
<dbReference type="FunFam" id="1.20.81.30:FF:000001">
    <property type="entry name" value="Type II secretion system protein F"/>
    <property type="match status" value="2"/>
</dbReference>
<dbReference type="PANTHER" id="PTHR30012">
    <property type="entry name" value="GENERAL SECRETION PATHWAY PROTEIN"/>
    <property type="match status" value="1"/>
</dbReference>
<comment type="similarity">
    <text evidence="2">Belongs to the GSP F family.</text>
</comment>
<keyword evidence="7 8" id="KW-0472">Membrane</keyword>
<dbReference type="PRINTS" id="PR00812">
    <property type="entry name" value="BCTERIALGSPF"/>
</dbReference>
<dbReference type="PANTHER" id="PTHR30012:SF0">
    <property type="entry name" value="TYPE II SECRETION SYSTEM PROTEIN F-RELATED"/>
    <property type="match status" value="1"/>
</dbReference>
<keyword evidence="4" id="KW-0997">Cell inner membrane</keyword>
<dbReference type="EMBL" id="LBTF01000029">
    <property type="protein sequence ID" value="KKQ34997.1"/>
    <property type="molecule type" value="Genomic_DNA"/>
</dbReference>
<comment type="subcellular location">
    <subcellularLocation>
        <location evidence="1">Cell inner membrane</location>
        <topology evidence="1">Multi-pass membrane protein</topology>
    </subcellularLocation>
</comment>
<reference evidence="10 11" key="1">
    <citation type="journal article" date="2015" name="Nature">
        <title>rRNA introns, odd ribosomes, and small enigmatic genomes across a large radiation of phyla.</title>
        <authorList>
            <person name="Brown C.T."/>
            <person name="Hug L.A."/>
            <person name="Thomas B.C."/>
            <person name="Sharon I."/>
            <person name="Castelle C.J."/>
            <person name="Singh A."/>
            <person name="Wilkins M.J."/>
            <person name="Williams K.H."/>
            <person name="Banfield J.F."/>
        </authorList>
    </citation>
    <scope>NUCLEOTIDE SEQUENCE [LARGE SCALE GENOMIC DNA]</scope>
</reference>
<dbReference type="InterPro" id="IPR018076">
    <property type="entry name" value="T2SS_GspF_dom"/>
</dbReference>
<dbReference type="AlphaFoldDB" id="A0A0G0GY59"/>
<dbReference type="Pfam" id="PF00482">
    <property type="entry name" value="T2SSF"/>
    <property type="match status" value="2"/>
</dbReference>
<evidence type="ECO:0000256" key="2">
    <source>
        <dbReference type="ARBA" id="ARBA00005745"/>
    </source>
</evidence>
<evidence type="ECO:0000256" key="8">
    <source>
        <dbReference type="SAM" id="Phobius"/>
    </source>
</evidence>
<evidence type="ECO:0000256" key="6">
    <source>
        <dbReference type="ARBA" id="ARBA00022989"/>
    </source>
</evidence>
<dbReference type="Gene3D" id="1.20.81.30">
    <property type="entry name" value="Type II secretion system (T2SS), domain F"/>
    <property type="match status" value="2"/>
</dbReference>
<evidence type="ECO:0000256" key="5">
    <source>
        <dbReference type="ARBA" id="ARBA00022692"/>
    </source>
</evidence>